<accession>G8JMK5</accession>
<dbReference type="HOGENOM" id="CLU_046737_12_0_1"/>
<dbReference type="RefSeq" id="XP_003644177.1">
    <property type="nucleotide sequence ID" value="XM_003644129.1"/>
</dbReference>
<name>G8JMK5_ERECY</name>
<dbReference type="InterPro" id="IPR008978">
    <property type="entry name" value="HSP20-like_chaperone"/>
</dbReference>
<dbReference type="OrthoDB" id="5511210at2759"/>
<dbReference type="InParanoid" id="G8JMK5"/>
<dbReference type="CDD" id="cd06464">
    <property type="entry name" value="ACD_sHsps-like"/>
    <property type="match status" value="1"/>
</dbReference>
<organism evidence="5 6">
    <name type="scientific">Eremothecium cymbalariae (strain CBS 270.75 / DBVPG 7215 / KCTC 17166 / NRRL Y-17582)</name>
    <name type="common">Yeast</name>
    <dbReference type="NCBI Taxonomy" id="931890"/>
    <lineage>
        <taxon>Eukaryota</taxon>
        <taxon>Fungi</taxon>
        <taxon>Dikarya</taxon>
        <taxon>Ascomycota</taxon>
        <taxon>Saccharomycotina</taxon>
        <taxon>Saccharomycetes</taxon>
        <taxon>Saccharomycetales</taxon>
        <taxon>Saccharomycetaceae</taxon>
        <taxon>Eremothecium</taxon>
    </lineage>
</organism>
<gene>
    <name evidence="5" type="ordered locus">Ecym_1104</name>
</gene>
<dbReference type="KEGG" id="erc:Ecym_1104"/>
<dbReference type="Pfam" id="PF00011">
    <property type="entry name" value="HSP20"/>
    <property type="match status" value="1"/>
</dbReference>
<dbReference type="GeneID" id="11471339"/>
<dbReference type="InterPro" id="IPR031107">
    <property type="entry name" value="Small_HSP"/>
</dbReference>
<keyword evidence="1" id="KW-0346">Stress response</keyword>
<protein>
    <recommendedName>
        <fullName evidence="4">SHSP domain-containing protein</fullName>
    </recommendedName>
</protein>
<dbReference type="AlphaFoldDB" id="G8JMK5"/>
<keyword evidence="6" id="KW-1185">Reference proteome</keyword>
<reference evidence="6" key="1">
    <citation type="journal article" date="2012" name="G3 (Bethesda)">
        <title>Pichia sorbitophila, an interspecies yeast hybrid reveals early steps of genome resolution following polyploidization.</title>
        <authorList>
            <person name="Leh Louis V."/>
            <person name="Despons L."/>
            <person name="Friedrich A."/>
            <person name="Martin T."/>
            <person name="Durrens P."/>
            <person name="Casaregola S."/>
            <person name="Neuveglise C."/>
            <person name="Fairhead C."/>
            <person name="Marck C."/>
            <person name="Cruz J.A."/>
            <person name="Straub M.L."/>
            <person name="Kugler V."/>
            <person name="Sacerdot C."/>
            <person name="Uzunov Z."/>
            <person name="Thierry A."/>
            <person name="Weiss S."/>
            <person name="Bleykasten C."/>
            <person name="De Montigny J."/>
            <person name="Jacques N."/>
            <person name="Jung P."/>
            <person name="Lemaire M."/>
            <person name="Mallet S."/>
            <person name="Morel G."/>
            <person name="Richard G.F."/>
            <person name="Sarkar A."/>
            <person name="Savel G."/>
            <person name="Schacherer J."/>
            <person name="Seret M.L."/>
            <person name="Talla E."/>
            <person name="Samson G."/>
            <person name="Jubin C."/>
            <person name="Poulain J."/>
            <person name="Vacherie B."/>
            <person name="Barbe V."/>
            <person name="Pelletier E."/>
            <person name="Sherman D.J."/>
            <person name="Westhof E."/>
            <person name="Weissenbach J."/>
            <person name="Baret P.V."/>
            <person name="Wincker P."/>
            <person name="Gaillardin C."/>
            <person name="Dujon B."/>
            <person name="Souciet J.L."/>
        </authorList>
    </citation>
    <scope>NUCLEOTIDE SEQUENCE [LARGE SCALE GENOMIC DNA]</scope>
    <source>
        <strain evidence="6">CBS 270.75 / DBVPG 7215 / KCTC 17166 / NRRL Y-17582</strain>
    </source>
</reference>
<dbReference type="InterPro" id="IPR002068">
    <property type="entry name" value="A-crystallin/Hsp20_dom"/>
</dbReference>
<evidence type="ECO:0000256" key="2">
    <source>
        <dbReference type="PROSITE-ProRule" id="PRU00285"/>
    </source>
</evidence>
<dbReference type="EMBL" id="CP002497">
    <property type="protein sequence ID" value="AET37360.1"/>
    <property type="molecule type" value="Genomic_DNA"/>
</dbReference>
<dbReference type="Gene3D" id="2.60.40.790">
    <property type="match status" value="1"/>
</dbReference>
<evidence type="ECO:0000313" key="6">
    <source>
        <dbReference type="Proteomes" id="UP000006790"/>
    </source>
</evidence>
<evidence type="ECO:0000313" key="5">
    <source>
        <dbReference type="EMBL" id="AET37360.1"/>
    </source>
</evidence>
<proteinExistence type="inferred from homology"/>
<comment type="similarity">
    <text evidence="2 3">Belongs to the small heat shock protein (HSP20) family.</text>
</comment>
<evidence type="ECO:0000256" key="1">
    <source>
        <dbReference type="ARBA" id="ARBA00023016"/>
    </source>
</evidence>
<dbReference type="PROSITE" id="PS01031">
    <property type="entry name" value="SHSP"/>
    <property type="match status" value="1"/>
</dbReference>
<dbReference type="STRING" id="931890.G8JMK5"/>
<dbReference type="SUPFAM" id="SSF49764">
    <property type="entry name" value="HSP20-like chaperones"/>
    <property type="match status" value="1"/>
</dbReference>
<evidence type="ECO:0000256" key="3">
    <source>
        <dbReference type="RuleBase" id="RU003616"/>
    </source>
</evidence>
<sequence>MSLINSPFFDFFDAISDEVAAVNDRLLFGGNRNNRSLVKPAGNQLERRRKVWEDRANQLTVPPVDLFERENEYEISATLPGIAKQEDINVEFHRGNNQVIISGELPSREVEKDEGGFHVRERASGSFRRAVLLPEQPGVDVEKIEADYQNGVLTLKVPKLAAQEGKPNVHKITIGSKL</sequence>
<dbReference type="FunCoup" id="G8JMK5">
    <property type="interactions" value="1162"/>
</dbReference>
<dbReference type="PANTHER" id="PTHR11527">
    <property type="entry name" value="HEAT-SHOCK PROTEIN 20 FAMILY MEMBER"/>
    <property type="match status" value="1"/>
</dbReference>
<dbReference type="OMA" id="IDIEYHQ"/>
<feature type="domain" description="SHSP" evidence="4">
    <location>
        <begin position="55"/>
        <end position="175"/>
    </location>
</feature>
<evidence type="ECO:0000259" key="4">
    <source>
        <dbReference type="PROSITE" id="PS01031"/>
    </source>
</evidence>
<dbReference type="Proteomes" id="UP000006790">
    <property type="component" value="Chromosome 1"/>
</dbReference>
<dbReference type="eggNOG" id="KOG0710">
    <property type="taxonomic scope" value="Eukaryota"/>
</dbReference>